<name>A0A0N7LPN7_9RHOB</name>
<keyword evidence="3" id="KW-0670">Pyruvate</keyword>
<dbReference type="EC" id="1.1.1.81" evidence="3"/>
<dbReference type="GO" id="GO:0016618">
    <property type="term" value="F:hydroxypyruvate reductase [NAD(P)H] activity"/>
    <property type="evidence" value="ECO:0007669"/>
    <property type="project" value="UniProtKB-EC"/>
</dbReference>
<reference evidence="4" key="1">
    <citation type="submission" date="2015-09" db="EMBL/GenBank/DDBJ databases">
        <authorList>
            <person name="Rodrigo-Torres L."/>
            <person name="Arahal D.R."/>
        </authorList>
    </citation>
    <scope>NUCLEOTIDE SEQUENCE [LARGE SCALE GENOMIC DNA]</scope>
    <source>
        <strain evidence="4">CECT 4293</strain>
    </source>
</reference>
<feature type="domain" description="MOFRL" evidence="1">
    <location>
        <begin position="261"/>
        <end position="360"/>
    </location>
</feature>
<evidence type="ECO:0000259" key="1">
    <source>
        <dbReference type="Pfam" id="PF05161"/>
    </source>
</evidence>
<dbReference type="Gene3D" id="3.40.50.10180">
    <property type="entry name" value="Glycerate kinase, MOFRL-like N-terminal domain"/>
    <property type="match status" value="1"/>
</dbReference>
<dbReference type="InterPro" id="IPR007835">
    <property type="entry name" value="MOFRL"/>
</dbReference>
<dbReference type="InterPro" id="IPR039760">
    <property type="entry name" value="MOFRL_protein"/>
</dbReference>
<dbReference type="SUPFAM" id="SSF82544">
    <property type="entry name" value="GckA/TtuD-like"/>
    <property type="match status" value="1"/>
</dbReference>
<keyword evidence="3" id="KW-0560">Oxidoreductase</keyword>
<evidence type="ECO:0000313" key="3">
    <source>
        <dbReference type="EMBL" id="CUH45732.1"/>
    </source>
</evidence>
<gene>
    <name evidence="3" type="primary">ttuD_3</name>
    <name evidence="3" type="ORF">RUM4293_04649</name>
</gene>
<dbReference type="Pfam" id="PF13660">
    <property type="entry name" value="DUF4147"/>
    <property type="match status" value="1"/>
</dbReference>
<dbReference type="GO" id="GO:0005737">
    <property type="term" value="C:cytoplasm"/>
    <property type="evidence" value="ECO:0007669"/>
    <property type="project" value="TreeGrafter"/>
</dbReference>
<evidence type="ECO:0000313" key="4">
    <source>
        <dbReference type="Proteomes" id="UP000050786"/>
    </source>
</evidence>
<evidence type="ECO:0000259" key="2">
    <source>
        <dbReference type="Pfam" id="PF13660"/>
    </source>
</evidence>
<dbReference type="AlphaFoldDB" id="A0A0N7LPN7"/>
<accession>A0A0N7LPN7</accession>
<dbReference type="RefSeq" id="WP_058275606.1">
    <property type="nucleotide sequence ID" value="NZ_CYPS01000067.1"/>
</dbReference>
<dbReference type="InterPro" id="IPR025286">
    <property type="entry name" value="MOFRL_assoc_dom"/>
</dbReference>
<dbReference type="PANTHER" id="PTHR12227">
    <property type="entry name" value="GLYCERATE KINASE"/>
    <property type="match status" value="1"/>
</dbReference>
<dbReference type="Pfam" id="PF05161">
    <property type="entry name" value="MOFRL"/>
    <property type="match status" value="1"/>
</dbReference>
<dbReference type="InterPro" id="IPR038614">
    <property type="entry name" value="GK_N_sf"/>
</dbReference>
<dbReference type="Proteomes" id="UP000050786">
    <property type="component" value="Unassembled WGS sequence"/>
</dbReference>
<dbReference type="GO" id="GO:0008887">
    <property type="term" value="F:glycerate kinase activity"/>
    <property type="evidence" value="ECO:0007669"/>
    <property type="project" value="InterPro"/>
</dbReference>
<sequence length="367" mass="37935">MDQRQQAIRIWQAGVDVVDGKRATKAALDKVPTPDRILAVGKAAAAMASAALDHFGPRPTLVVTKDGHGRDLPEHVQLIEASHPVPDTRSLDGGRALREEIEAMAPGSHVLLLVSGGASSLAEDLLPGNSLADLAQLNTRLLAEGLDITAMNAERRKLSRIKGGGLLSHFDGAKATILAISDVPGDDLNVIGSGIGALPVTYKFDASTKIVASNAHARLAAAEMARRDGLQLLADEECLHDDFLQIASNLGKRLRDMPPGVMVFGGEPTVVLPDKPGRGGRNQALALALAREIAGTPNLTVVVGGTDGTDGPTNAAGAVVDGKTWGKGADTALQQADSGSFLDKAGALLVTGPTGTNVMDLVVAIKQ</sequence>
<protein>
    <submittedName>
        <fullName evidence="3">Putative hydroxypyruvate reductase</fullName>
        <ecNumber evidence="3">1.1.1.81</ecNumber>
    </submittedName>
</protein>
<organism evidence="3 4">
    <name type="scientific">Ruegeria atlantica</name>
    <dbReference type="NCBI Taxonomy" id="81569"/>
    <lineage>
        <taxon>Bacteria</taxon>
        <taxon>Pseudomonadati</taxon>
        <taxon>Pseudomonadota</taxon>
        <taxon>Alphaproteobacteria</taxon>
        <taxon>Rhodobacterales</taxon>
        <taxon>Roseobacteraceae</taxon>
        <taxon>Ruegeria</taxon>
    </lineage>
</organism>
<feature type="domain" description="MOFRL-associated" evidence="2">
    <location>
        <begin position="8"/>
        <end position="206"/>
    </location>
</feature>
<dbReference type="EMBL" id="CYPS01000067">
    <property type="protein sequence ID" value="CUH45732.1"/>
    <property type="molecule type" value="Genomic_DNA"/>
</dbReference>
<keyword evidence="4" id="KW-1185">Reference proteome</keyword>
<dbReference type="PANTHER" id="PTHR12227:SF0">
    <property type="entry name" value="GLYCERATE KINASE"/>
    <property type="match status" value="1"/>
</dbReference>
<proteinExistence type="predicted"/>